<dbReference type="EMBL" id="CAEZYZ010000124">
    <property type="protein sequence ID" value="CAB4750530.1"/>
    <property type="molecule type" value="Genomic_DNA"/>
</dbReference>
<proteinExistence type="predicted"/>
<dbReference type="Gene3D" id="3.40.630.30">
    <property type="match status" value="1"/>
</dbReference>
<protein>
    <submittedName>
        <fullName evidence="2">Unannotated protein</fullName>
    </submittedName>
</protein>
<dbReference type="Pfam" id="PF00583">
    <property type="entry name" value="Acetyltransf_1"/>
    <property type="match status" value="1"/>
</dbReference>
<dbReference type="SUPFAM" id="SSF55729">
    <property type="entry name" value="Acyl-CoA N-acyltransferases (Nat)"/>
    <property type="match status" value="1"/>
</dbReference>
<reference evidence="2" key="1">
    <citation type="submission" date="2020-05" db="EMBL/GenBank/DDBJ databases">
        <authorList>
            <person name="Chiriac C."/>
            <person name="Salcher M."/>
            <person name="Ghai R."/>
            <person name="Kavagutti S V."/>
        </authorList>
    </citation>
    <scope>NUCLEOTIDE SEQUENCE</scope>
</reference>
<accession>A0A6J6TSP4</accession>
<gene>
    <name evidence="2" type="ORF">UFOPK2810_00826</name>
</gene>
<feature type="domain" description="N-acetyltransferase" evidence="1">
    <location>
        <begin position="12"/>
        <end position="156"/>
    </location>
</feature>
<evidence type="ECO:0000259" key="1">
    <source>
        <dbReference type="PROSITE" id="PS51186"/>
    </source>
</evidence>
<evidence type="ECO:0000313" key="2">
    <source>
        <dbReference type="EMBL" id="CAB4750530.1"/>
    </source>
</evidence>
<dbReference type="CDD" id="cd04301">
    <property type="entry name" value="NAT_SF"/>
    <property type="match status" value="1"/>
</dbReference>
<name>A0A6J6TSP4_9ZZZZ</name>
<dbReference type="InterPro" id="IPR024035">
    <property type="entry name" value="MSMEG_0567_GNAT"/>
</dbReference>
<dbReference type="GO" id="GO:0016747">
    <property type="term" value="F:acyltransferase activity, transferring groups other than amino-acyl groups"/>
    <property type="evidence" value="ECO:0007669"/>
    <property type="project" value="InterPro"/>
</dbReference>
<sequence length="160" mass="17459">MSAAPDLPRSNVTVRAAGASGDLDGHFSVRHEVFVREQRLFEVNDLDDRDDDPTTVHLVGDAGGRIVGAVRIYPLDGAGIWQGDRLSVLREHRASHVGVDLVQLAVRTAAARGGTAMEAHIQMANVRFFEFLGWQVHGPAEIYVGTPHQPMLIDLTTLDE</sequence>
<organism evidence="2">
    <name type="scientific">freshwater metagenome</name>
    <dbReference type="NCBI Taxonomy" id="449393"/>
    <lineage>
        <taxon>unclassified sequences</taxon>
        <taxon>metagenomes</taxon>
        <taxon>ecological metagenomes</taxon>
    </lineage>
</organism>
<dbReference type="InterPro" id="IPR016181">
    <property type="entry name" value="Acyl_CoA_acyltransferase"/>
</dbReference>
<dbReference type="NCBIfam" id="TIGR04045">
    <property type="entry name" value="MSMEG_0567_GNAT"/>
    <property type="match status" value="1"/>
</dbReference>
<dbReference type="InterPro" id="IPR000182">
    <property type="entry name" value="GNAT_dom"/>
</dbReference>
<dbReference type="PROSITE" id="PS51186">
    <property type="entry name" value="GNAT"/>
    <property type="match status" value="1"/>
</dbReference>
<dbReference type="AlphaFoldDB" id="A0A6J6TSP4"/>